<evidence type="ECO:0000256" key="1">
    <source>
        <dbReference type="SAM" id="SignalP"/>
    </source>
</evidence>
<sequence length="154" mass="15879">MYILQFFLLGAFTALAVAAPPTCNSDTVDSAYKAAMARNQQKMFDCLMDLGFSTDEASGLTPPIGTTAQVSTFTRSTRCVSIFTAVQAASKDVSPPCVAAKYCGQPTTTAQVAAMTLEQYAQAVLSIPNCSVPPASSAASLGVAATALAFLSAM</sequence>
<protein>
    <submittedName>
        <fullName evidence="2">Secreted protein</fullName>
    </submittedName>
</protein>
<keyword evidence="1" id="KW-0732">Signal</keyword>
<feature type="chain" id="PRO_5002026000" evidence="1">
    <location>
        <begin position="19"/>
        <end position="154"/>
    </location>
</feature>
<proteinExistence type="predicted"/>
<evidence type="ECO:0000313" key="2">
    <source>
        <dbReference type="EMBL" id="AIG56341.1"/>
    </source>
</evidence>
<feature type="signal peptide" evidence="1">
    <location>
        <begin position="1"/>
        <end position="18"/>
    </location>
</feature>
<dbReference type="AlphaFoldDB" id="A0A0A7CP50"/>
<reference evidence="2" key="1">
    <citation type="journal article" date="2014" name="Genome Biol. Evol.">
        <title>The secreted proteins of Achlya hypogyna and Thraustotheca clavata identify the ancestral oomycete secretome and reveal gene acquisitions by horizontal gene transfer.</title>
        <authorList>
            <person name="Misner I."/>
            <person name="Blouin N."/>
            <person name="Leonard G."/>
            <person name="Richards T.A."/>
            <person name="Lane C.E."/>
        </authorList>
    </citation>
    <scope>NUCLEOTIDE SEQUENCE</scope>
    <source>
        <strain evidence="2">ATCC 48635</strain>
    </source>
</reference>
<dbReference type="EMBL" id="KM038880">
    <property type="protein sequence ID" value="AIG56341.1"/>
    <property type="molecule type" value="Genomic_DNA"/>
</dbReference>
<organism evidence="2">
    <name type="scientific">Achlya hypogyna</name>
    <name type="common">Oomycete</name>
    <name type="synonym">Protoachlya hypogyna</name>
    <dbReference type="NCBI Taxonomy" id="1202772"/>
    <lineage>
        <taxon>Eukaryota</taxon>
        <taxon>Sar</taxon>
        <taxon>Stramenopiles</taxon>
        <taxon>Oomycota</taxon>
        <taxon>Saprolegniomycetes</taxon>
        <taxon>Saprolegniales</taxon>
        <taxon>Achlyaceae</taxon>
        <taxon>Achlya</taxon>
    </lineage>
</organism>
<name>A0A0A7CP50_ACHHY</name>
<accession>A0A0A7CP50</accession>